<keyword evidence="5" id="KW-0680">Restriction system</keyword>
<dbReference type="GO" id="GO:0015667">
    <property type="term" value="F:site-specific DNA-methyltransferase (cytosine-N4-specific) activity"/>
    <property type="evidence" value="ECO:0007669"/>
    <property type="project" value="UniProtKB-EC"/>
</dbReference>
<keyword evidence="3" id="KW-0808">Transferase</keyword>
<evidence type="ECO:0000313" key="11">
    <source>
        <dbReference type="Proteomes" id="UP000050266"/>
    </source>
</evidence>
<keyword evidence="6" id="KW-0238">DNA-binding</keyword>
<evidence type="ECO:0000256" key="8">
    <source>
        <dbReference type="RuleBase" id="RU362026"/>
    </source>
</evidence>
<dbReference type="InterPro" id="IPR017985">
    <property type="entry name" value="MeTrfase_CN4_CS"/>
</dbReference>
<accession>A0A0Q0DMZ3</accession>
<comment type="caution">
    <text evidence="10">The sequence shown here is derived from an EMBL/GenBank/DDBJ whole genome shotgun (WGS) entry which is preliminary data.</text>
</comment>
<comment type="catalytic activity">
    <reaction evidence="7">
        <text>a 2'-deoxycytidine in DNA + S-adenosyl-L-methionine = an N(4)-methyl-2'-deoxycytidine in DNA + S-adenosyl-L-homocysteine + H(+)</text>
        <dbReference type="Rhea" id="RHEA:16857"/>
        <dbReference type="Rhea" id="RHEA-COMP:11369"/>
        <dbReference type="Rhea" id="RHEA-COMP:13674"/>
        <dbReference type="ChEBI" id="CHEBI:15378"/>
        <dbReference type="ChEBI" id="CHEBI:57856"/>
        <dbReference type="ChEBI" id="CHEBI:59789"/>
        <dbReference type="ChEBI" id="CHEBI:85452"/>
        <dbReference type="ChEBI" id="CHEBI:137933"/>
        <dbReference type="EC" id="2.1.1.113"/>
    </reaction>
</comment>
<evidence type="ECO:0000259" key="9">
    <source>
        <dbReference type="Pfam" id="PF01555"/>
    </source>
</evidence>
<keyword evidence="4" id="KW-0949">S-adenosyl-L-methionine</keyword>
<feature type="domain" description="DNA methylase N-4/N-6" evidence="9">
    <location>
        <begin position="34"/>
        <end position="256"/>
    </location>
</feature>
<dbReference type="InterPro" id="IPR029063">
    <property type="entry name" value="SAM-dependent_MTases_sf"/>
</dbReference>
<proteinExistence type="inferred from homology"/>
<evidence type="ECO:0000256" key="6">
    <source>
        <dbReference type="ARBA" id="ARBA00023125"/>
    </source>
</evidence>
<dbReference type="AlphaFoldDB" id="A0A0Q0DMZ3"/>
<organism evidence="10 11">
    <name type="scientific">Pseudomonas amygdali pv. ulmi</name>
    <dbReference type="NCBI Taxonomy" id="251720"/>
    <lineage>
        <taxon>Bacteria</taxon>
        <taxon>Pseudomonadati</taxon>
        <taxon>Pseudomonadota</taxon>
        <taxon>Gammaproteobacteria</taxon>
        <taxon>Pseudomonadales</taxon>
        <taxon>Pseudomonadaceae</taxon>
        <taxon>Pseudomonas</taxon>
        <taxon>Pseudomonas amygdali</taxon>
    </lineage>
</organism>
<evidence type="ECO:0000256" key="1">
    <source>
        <dbReference type="ARBA" id="ARBA00010203"/>
    </source>
</evidence>
<evidence type="ECO:0000256" key="7">
    <source>
        <dbReference type="ARBA" id="ARBA00049120"/>
    </source>
</evidence>
<dbReference type="PROSITE" id="PS00093">
    <property type="entry name" value="N4_MTASE"/>
    <property type="match status" value="1"/>
</dbReference>
<sequence length="287" mass="32708">MEAKNISRLERDSKVFMATQDNLSFMRSLPDSSIKLIVTSPPYNIGKSYEKKSSLESYIQSQAQVISECVRLLHPEGSICWQVGNHVQSGEIFPLDIVLYHLFKDHGLKLRNRIVWHFEHGLHCKKRLSGRYETIMWFTKNDEYTFNLDPIRVPSKYPNKKYYKGEKAGQLSSNPLGKNPGDIWIFPNVKNNHVEKTDHPCQFPVELVERLVLSLTSPGDIVFDPYMGVGSTVVAAAMHDRMGYGCDVVSDYVDIAWERVHSLRAGTLKTRPMNKPVYDPALPKGGH</sequence>
<dbReference type="SUPFAM" id="SSF53335">
    <property type="entry name" value="S-adenosyl-L-methionine-dependent methyltransferases"/>
    <property type="match status" value="1"/>
</dbReference>
<dbReference type="InterPro" id="IPR001091">
    <property type="entry name" value="RM_Methyltransferase"/>
</dbReference>
<dbReference type="Proteomes" id="UP000050266">
    <property type="component" value="Unassembled WGS sequence"/>
</dbReference>
<evidence type="ECO:0000313" key="10">
    <source>
        <dbReference type="EMBL" id="KPZ09015.1"/>
    </source>
</evidence>
<dbReference type="GO" id="GO:0003677">
    <property type="term" value="F:DNA binding"/>
    <property type="evidence" value="ECO:0007669"/>
    <property type="project" value="UniProtKB-KW"/>
</dbReference>
<evidence type="ECO:0000256" key="3">
    <source>
        <dbReference type="ARBA" id="ARBA00022679"/>
    </source>
</evidence>
<dbReference type="PRINTS" id="PR00508">
    <property type="entry name" value="S21N4MTFRASE"/>
</dbReference>
<dbReference type="GO" id="GO:0008170">
    <property type="term" value="F:N-methyltransferase activity"/>
    <property type="evidence" value="ECO:0007669"/>
    <property type="project" value="InterPro"/>
</dbReference>
<dbReference type="EC" id="2.1.1.-" evidence="8"/>
<name>A0A0Q0DMZ3_PSEA0</name>
<reference evidence="10 11" key="1">
    <citation type="submission" date="2015-09" db="EMBL/GenBank/DDBJ databases">
        <title>Genome announcement of multiple Pseudomonas syringae strains.</title>
        <authorList>
            <person name="Thakur S."/>
            <person name="Wang P.W."/>
            <person name="Gong Y."/>
            <person name="Weir B.S."/>
            <person name="Guttman D.S."/>
        </authorList>
    </citation>
    <scope>NUCLEOTIDE SEQUENCE [LARGE SCALE GENOMIC DNA]</scope>
    <source>
        <strain evidence="10 11">ICMP3962</strain>
    </source>
</reference>
<dbReference type="PATRIC" id="fig|251720.4.peg.3725"/>
<dbReference type="Pfam" id="PF01555">
    <property type="entry name" value="N6_N4_Mtase"/>
    <property type="match status" value="1"/>
</dbReference>
<dbReference type="GO" id="GO:0032259">
    <property type="term" value="P:methylation"/>
    <property type="evidence" value="ECO:0007669"/>
    <property type="project" value="UniProtKB-KW"/>
</dbReference>
<dbReference type="InterPro" id="IPR002941">
    <property type="entry name" value="DNA_methylase_N4/N6"/>
</dbReference>
<dbReference type="Gene3D" id="3.40.50.150">
    <property type="entry name" value="Vaccinia Virus protein VP39"/>
    <property type="match status" value="1"/>
</dbReference>
<gene>
    <name evidence="10" type="ORF">ALO41_200252</name>
</gene>
<dbReference type="GO" id="GO:0009307">
    <property type="term" value="P:DNA restriction-modification system"/>
    <property type="evidence" value="ECO:0007669"/>
    <property type="project" value="UniProtKB-KW"/>
</dbReference>
<evidence type="ECO:0000256" key="5">
    <source>
        <dbReference type="ARBA" id="ARBA00022747"/>
    </source>
</evidence>
<protein>
    <recommendedName>
        <fullName evidence="8">Methyltransferase</fullName>
        <ecNumber evidence="8">2.1.1.-</ecNumber>
    </recommendedName>
</protein>
<keyword evidence="2" id="KW-0489">Methyltransferase</keyword>
<evidence type="ECO:0000256" key="4">
    <source>
        <dbReference type="ARBA" id="ARBA00022691"/>
    </source>
</evidence>
<dbReference type="RefSeq" id="WP_203228390.1">
    <property type="nucleotide sequence ID" value="NZ_LIHQ01000310.1"/>
</dbReference>
<evidence type="ECO:0000256" key="2">
    <source>
        <dbReference type="ARBA" id="ARBA00022603"/>
    </source>
</evidence>
<dbReference type="EMBL" id="LJRQ01000325">
    <property type="protein sequence ID" value="KPZ09015.1"/>
    <property type="molecule type" value="Genomic_DNA"/>
</dbReference>
<comment type="similarity">
    <text evidence="1">Belongs to the N(4)/N(6)-methyltransferase family. N(4) subfamily.</text>
</comment>